<feature type="transmembrane region" description="Helical" evidence="1">
    <location>
        <begin position="176"/>
        <end position="209"/>
    </location>
</feature>
<keyword evidence="3" id="KW-1185">Reference proteome</keyword>
<dbReference type="Proteomes" id="UP000180280">
    <property type="component" value="Unassembled WGS sequence"/>
</dbReference>
<keyword evidence="1" id="KW-1133">Transmembrane helix</keyword>
<name>A0ABX3CHR0_9NEIS</name>
<evidence type="ECO:0000256" key="1">
    <source>
        <dbReference type="SAM" id="Phobius"/>
    </source>
</evidence>
<evidence type="ECO:0000313" key="2">
    <source>
        <dbReference type="EMBL" id="OHX21643.1"/>
    </source>
</evidence>
<dbReference type="RefSeq" id="WP_071111595.1">
    <property type="nucleotide sequence ID" value="NZ_MKCT01000001.1"/>
</dbReference>
<keyword evidence="1" id="KW-0472">Membrane</keyword>
<dbReference type="NCBIfam" id="NF041043">
    <property type="entry name" value="BPSS1780_fam"/>
    <property type="match status" value="1"/>
</dbReference>
<protein>
    <recommendedName>
        <fullName evidence="4">DUF2189 domain-containing protein</fullName>
    </recommendedName>
</protein>
<feature type="transmembrane region" description="Helical" evidence="1">
    <location>
        <begin position="31"/>
        <end position="47"/>
    </location>
</feature>
<sequence>MESAIQARAVEAKQGWRWIVDGYQLFRQQKMTWVLMGIVYLAITLLLSRLSLLGQALLGLSAPLFTAGYLLAASKQRQGETVSMTDLFLGWRLCLKPMAGYCLLLLPIAILNGYIAQHVVETSGARHQLLIFGEVLLWLFSIACMFVVPLISLHQATLWPALRLSISAVQKNWGPLLVYFLAILLLAILSIFTLGLALLVLIPVIYISLYMAWLDIFSSGGNAAPSV</sequence>
<keyword evidence="1" id="KW-0812">Transmembrane</keyword>
<reference evidence="2 3" key="1">
    <citation type="submission" date="2016-09" db="EMBL/GenBank/DDBJ databases">
        <title>Chromobacterium muskegensis sp. nov., an insecticidal bacterium isolated from Sphagnum bogs.</title>
        <authorList>
            <person name="Sparks M.E."/>
            <person name="Blackburn M.B."/>
            <person name="Gundersen-Rindal D.E."/>
            <person name="Mitchell A."/>
            <person name="Farrar R."/>
            <person name="Kuhar D."/>
        </authorList>
    </citation>
    <scope>NUCLEOTIDE SEQUENCE [LARGE SCALE GENOMIC DNA]</scope>
    <source>
        <strain evidence="2 3">14B-1</strain>
    </source>
</reference>
<dbReference type="InterPro" id="IPR047798">
    <property type="entry name" value="BPSS1780-like"/>
</dbReference>
<dbReference type="EMBL" id="MKCT01000001">
    <property type="protein sequence ID" value="OHX21643.1"/>
    <property type="molecule type" value="Genomic_DNA"/>
</dbReference>
<evidence type="ECO:0000313" key="3">
    <source>
        <dbReference type="Proteomes" id="UP000180280"/>
    </source>
</evidence>
<proteinExistence type="predicted"/>
<comment type="caution">
    <text evidence="2">The sequence shown here is derived from an EMBL/GenBank/DDBJ whole genome shotgun (WGS) entry which is preliminary data.</text>
</comment>
<gene>
    <name evidence="2" type="ORF">BI344_03805</name>
</gene>
<evidence type="ECO:0008006" key="4">
    <source>
        <dbReference type="Google" id="ProtNLM"/>
    </source>
</evidence>
<feature type="transmembrane region" description="Helical" evidence="1">
    <location>
        <begin position="135"/>
        <end position="156"/>
    </location>
</feature>
<accession>A0ABX3CHR0</accession>
<feature type="transmembrane region" description="Helical" evidence="1">
    <location>
        <begin position="93"/>
        <end position="115"/>
    </location>
</feature>
<organism evidence="2 3">
    <name type="scientific">Chromobacterium sphagni</name>
    <dbReference type="NCBI Taxonomy" id="1903179"/>
    <lineage>
        <taxon>Bacteria</taxon>
        <taxon>Pseudomonadati</taxon>
        <taxon>Pseudomonadota</taxon>
        <taxon>Betaproteobacteria</taxon>
        <taxon>Neisseriales</taxon>
        <taxon>Chromobacteriaceae</taxon>
        <taxon>Chromobacterium</taxon>
    </lineage>
</organism>